<dbReference type="RefSeq" id="WP_069120099.1">
    <property type="nucleotide sequence ID" value="NZ_MARB01000001.1"/>
</dbReference>
<accession>A0A7Z1AHW8</accession>
<sequence>MRHRFKDIIWLAGRDYRNEWQMSSFFIIALAAVLGPMMILYGLKFGIVGSMLNNLIEDPRNREVRPIGSGRYDSAWIEQLQAREEIDFIVPRTRAIAATIDLKSQAAKRIVSVEMIPTGPGDPLLKARTIPENLRQIVLSEKAAQRLKVKTGDEINGSLSRRYKGRSERVHVTLQVVDVARHASFTRDGAFTNLSLLEAAEDFRDGRAVPVFGWSGTNTANKERTYPSFRLYTRSIYDVAPISDALQKLGIEVNTRAADIDIVRSMDQNLSLVFWLIALIGLIGFSFSLGASLWANVDRKRKELSVLRLVGFRTGEIIWFPVLQSAFTAFFGWLTASLIYLAVSFTINGLFMSQTEDGETICRLLPDHFLVALLLTLGSSIIAASLAGYRAASVEPSEGLREI</sequence>
<dbReference type="AlphaFoldDB" id="A0A7Z1AHW8"/>
<keyword evidence="10" id="KW-1185">Reference proteome</keyword>
<proteinExistence type="inferred from homology"/>
<dbReference type="OrthoDB" id="5410375at2"/>
<evidence type="ECO:0000256" key="6">
    <source>
        <dbReference type="ARBA" id="ARBA00023136"/>
    </source>
</evidence>
<comment type="subcellular location">
    <subcellularLocation>
        <location evidence="1">Cell membrane</location>
        <topology evidence="1">Multi-pass membrane protein</topology>
    </subcellularLocation>
</comment>
<evidence type="ECO:0000256" key="3">
    <source>
        <dbReference type="ARBA" id="ARBA00022475"/>
    </source>
</evidence>
<dbReference type="InterPro" id="IPR051447">
    <property type="entry name" value="Lipoprotein-release_system"/>
</dbReference>
<keyword evidence="4 7" id="KW-0812">Transmembrane</keyword>
<dbReference type="Pfam" id="PF02687">
    <property type="entry name" value="FtsX"/>
    <property type="match status" value="1"/>
</dbReference>
<gene>
    <name evidence="9" type="ORF">CODIS_00730</name>
</gene>
<evidence type="ECO:0000256" key="1">
    <source>
        <dbReference type="ARBA" id="ARBA00004651"/>
    </source>
</evidence>
<dbReference type="GO" id="GO:0044874">
    <property type="term" value="P:lipoprotein localization to outer membrane"/>
    <property type="evidence" value="ECO:0007669"/>
    <property type="project" value="TreeGrafter"/>
</dbReference>
<feature type="transmembrane region" description="Helical" evidence="7">
    <location>
        <begin position="317"/>
        <end position="343"/>
    </location>
</feature>
<evidence type="ECO:0000256" key="4">
    <source>
        <dbReference type="ARBA" id="ARBA00022692"/>
    </source>
</evidence>
<feature type="transmembrane region" description="Helical" evidence="7">
    <location>
        <begin position="272"/>
        <end position="297"/>
    </location>
</feature>
<evidence type="ECO:0000256" key="5">
    <source>
        <dbReference type="ARBA" id="ARBA00022989"/>
    </source>
</evidence>
<reference evidence="9 10" key="1">
    <citation type="submission" date="2016-06" db="EMBL/GenBank/DDBJ databases">
        <title>Genome sequence of endosymbiont of Candidatus Endolucinida thiodiazotropha.</title>
        <authorList>
            <person name="Poehlein A."/>
            <person name="Koenig S."/>
            <person name="Heiden S.E."/>
            <person name="Thuermer A."/>
            <person name="Voget S."/>
            <person name="Daniel R."/>
            <person name="Markert S."/>
            <person name="Gros O."/>
            <person name="Schweder T."/>
        </authorList>
    </citation>
    <scope>NUCLEOTIDE SEQUENCE [LARGE SCALE GENOMIC DNA]</scope>
    <source>
        <strain evidence="9 10">COS</strain>
    </source>
</reference>
<evidence type="ECO:0000313" key="9">
    <source>
        <dbReference type="EMBL" id="ODJ89514.1"/>
    </source>
</evidence>
<organism evidence="9 10">
    <name type="scientific">Candidatus Thiodiazotropha endolucinida</name>
    <dbReference type="NCBI Taxonomy" id="1655433"/>
    <lineage>
        <taxon>Bacteria</taxon>
        <taxon>Pseudomonadati</taxon>
        <taxon>Pseudomonadota</taxon>
        <taxon>Gammaproteobacteria</taxon>
        <taxon>Chromatiales</taxon>
        <taxon>Sedimenticolaceae</taxon>
        <taxon>Candidatus Thiodiazotropha</taxon>
    </lineage>
</organism>
<dbReference type="PANTHER" id="PTHR30489:SF0">
    <property type="entry name" value="LIPOPROTEIN-RELEASING SYSTEM TRANSMEMBRANE PROTEIN LOLE"/>
    <property type="match status" value="1"/>
</dbReference>
<evidence type="ECO:0000256" key="7">
    <source>
        <dbReference type="SAM" id="Phobius"/>
    </source>
</evidence>
<dbReference type="InterPro" id="IPR003838">
    <property type="entry name" value="ABC3_permease_C"/>
</dbReference>
<comment type="similarity">
    <text evidence="2">Belongs to the ABC-4 integral membrane protein family. LolC/E subfamily.</text>
</comment>
<evidence type="ECO:0000313" key="10">
    <source>
        <dbReference type="Proteomes" id="UP000094769"/>
    </source>
</evidence>
<dbReference type="Proteomes" id="UP000094769">
    <property type="component" value="Unassembled WGS sequence"/>
</dbReference>
<dbReference type="EMBL" id="MARB01000001">
    <property type="protein sequence ID" value="ODJ89514.1"/>
    <property type="molecule type" value="Genomic_DNA"/>
</dbReference>
<keyword evidence="5 7" id="KW-1133">Transmembrane helix</keyword>
<dbReference type="GO" id="GO:0098797">
    <property type="term" value="C:plasma membrane protein complex"/>
    <property type="evidence" value="ECO:0007669"/>
    <property type="project" value="TreeGrafter"/>
</dbReference>
<evidence type="ECO:0000256" key="2">
    <source>
        <dbReference type="ARBA" id="ARBA00005236"/>
    </source>
</evidence>
<keyword evidence="3" id="KW-1003">Cell membrane</keyword>
<evidence type="ECO:0000259" key="8">
    <source>
        <dbReference type="Pfam" id="PF02687"/>
    </source>
</evidence>
<dbReference type="PANTHER" id="PTHR30489">
    <property type="entry name" value="LIPOPROTEIN-RELEASING SYSTEM TRANSMEMBRANE PROTEIN LOLE"/>
    <property type="match status" value="1"/>
</dbReference>
<keyword evidence="6 7" id="KW-0472">Membrane</keyword>
<name>A0A7Z1AHW8_9GAMM</name>
<feature type="domain" description="ABC3 transporter permease C-terminal" evidence="8">
    <location>
        <begin position="276"/>
        <end position="396"/>
    </location>
</feature>
<protein>
    <submittedName>
        <fullName evidence="9">FtsX-like permease family protein</fullName>
    </submittedName>
</protein>
<feature type="transmembrane region" description="Helical" evidence="7">
    <location>
        <begin position="20"/>
        <end position="43"/>
    </location>
</feature>
<feature type="transmembrane region" description="Helical" evidence="7">
    <location>
        <begin position="369"/>
        <end position="389"/>
    </location>
</feature>
<comment type="caution">
    <text evidence="9">The sequence shown here is derived from an EMBL/GenBank/DDBJ whole genome shotgun (WGS) entry which is preliminary data.</text>
</comment>